<evidence type="ECO:0000313" key="6">
    <source>
        <dbReference type="Proteomes" id="UP000197050"/>
    </source>
</evidence>
<dbReference type="Gene3D" id="1.20.1260.10">
    <property type="match status" value="1"/>
</dbReference>
<protein>
    <submittedName>
        <fullName evidence="3">DUF305 domain-containing protein</fullName>
    </submittedName>
</protein>
<feature type="region of interest" description="Disordered" evidence="1">
    <location>
        <begin position="32"/>
        <end position="65"/>
    </location>
</feature>
<dbReference type="PANTHER" id="PTHR36933">
    <property type="entry name" value="SLL0788 PROTEIN"/>
    <property type="match status" value="1"/>
</dbReference>
<evidence type="ECO:0000313" key="4">
    <source>
        <dbReference type="EMBL" id="MBB5772603.1"/>
    </source>
</evidence>
<organism evidence="3 6">
    <name type="scientific">Brevundimonas vesicularis</name>
    <name type="common">Pseudomonas vesicularis</name>
    <dbReference type="NCBI Taxonomy" id="41276"/>
    <lineage>
        <taxon>Bacteria</taxon>
        <taxon>Pseudomonadati</taxon>
        <taxon>Pseudomonadota</taxon>
        <taxon>Alphaproteobacteria</taxon>
        <taxon>Caulobacterales</taxon>
        <taxon>Caulobacteraceae</taxon>
        <taxon>Brevundimonas</taxon>
    </lineage>
</organism>
<evidence type="ECO:0000256" key="1">
    <source>
        <dbReference type="SAM" id="MobiDB-lite"/>
    </source>
</evidence>
<evidence type="ECO:0000313" key="5">
    <source>
        <dbReference type="EMBL" id="SPU55165.1"/>
    </source>
</evidence>
<reference evidence="6" key="1">
    <citation type="submission" date="2017-06" db="EMBL/GenBank/DDBJ databases">
        <title>FDA dAtabase for Regulatory Grade micrObial Sequences (FDA-ARGOS): Supporting development and validation of Infectious Disease Dx tests.</title>
        <authorList>
            <person name="Minogue T."/>
            <person name="Wolcott M."/>
            <person name="Wasieloski L."/>
            <person name="Aguilar W."/>
            <person name="Moore D."/>
            <person name="Tallon L."/>
            <person name="Sadzewicz L."/>
            <person name="Sengamalay N."/>
            <person name="Ott S."/>
            <person name="Godinez A."/>
            <person name="Nagaraj S."/>
            <person name="Nadendla S."/>
            <person name="Geyer C."/>
            <person name="Sichtig H."/>
        </authorList>
    </citation>
    <scope>NUCLEOTIDE SEQUENCE [LARGE SCALE GENOMIC DNA]</scope>
    <source>
        <strain evidence="6">FDAARGOS_289</strain>
    </source>
</reference>
<dbReference type="KEGG" id="bvc:CEP68_07210"/>
<dbReference type="RefSeq" id="WP_088582518.1">
    <property type="nucleotide sequence ID" value="NZ_CP022048.2"/>
</dbReference>
<dbReference type="EMBL" id="UAQP01000014">
    <property type="protein sequence ID" value="SPU55165.1"/>
    <property type="molecule type" value="Genomic_DNA"/>
</dbReference>
<feature type="domain" description="DUF305" evidence="2">
    <location>
        <begin position="39"/>
        <end position="133"/>
    </location>
</feature>
<dbReference type="Proteomes" id="UP000197050">
    <property type="component" value="Chromosome"/>
</dbReference>
<sequence>MKRFGWISVIAVFLALSVFAFGMISRQTREVPAAPSAADSRPSDTEASHAGETTDSPSTRAYREASAKMHQAMSINYTGDADIDFLRGMIAHHEGALAMAKVAVEHGEARDVRNLADEIIAAQESEIVRMRILLARHEDTPAPNARP</sequence>
<reference evidence="4 8" key="4">
    <citation type="submission" date="2020-08" db="EMBL/GenBank/DDBJ databases">
        <title>Functional genomics of gut bacteria from endangered species of beetles.</title>
        <authorList>
            <person name="Carlos-Shanley C."/>
        </authorList>
    </citation>
    <scope>NUCLEOTIDE SEQUENCE [LARGE SCALE GENOMIC DNA]</scope>
    <source>
        <strain evidence="4 8">S00192</strain>
    </source>
</reference>
<gene>
    <name evidence="3" type="ORF">CEP68_07210</name>
    <name evidence="4" type="ORF">HNP47_002619</name>
    <name evidence="5" type="ORF">NCTC11166_02560</name>
</gene>
<dbReference type="Pfam" id="PF03713">
    <property type="entry name" value="DUF305"/>
    <property type="match status" value="1"/>
</dbReference>
<dbReference type="Proteomes" id="UP000556201">
    <property type="component" value="Unassembled WGS sequence"/>
</dbReference>
<reference evidence="5 7" key="3">
    <citation type="submission" date="2018-06" db="EMBL/GenBank/DDBJ databases">
        <authorList>
            <consortium name="Pathogen Informatics"/>
            <person name="Doyle S."/>
        </authorList>
    </citation>
    <scope>NUCLEOTIDE SEQUENCE [LARGE SCALE GENOMIC DNA]</scope>
    <source>
        <strain evidence="5 7">NCTC11166</strain>
    </source>
</reference>
<proteinExistence type="predicted"/>
<dbReference type="GeneID" id="94375296"/>
<dbReference type="EMBL" id="CP022048">
    <property type="protein sequence ID" value="ASE39306.1"/>
    <property type="molecule type" value="Genomic_DNA"/>
</dbReference>
<name>A0A1Z3U7N5_BREVE</name>
<evidence type="ECO:0000259" key="2">
    <source>
        <dbReference type="Pfam" id="PF03713"/>
    </source>
</evidence>
<dbReference type="AlphaFoldDB" id="A0A1Z3U7N5"/>
<accession>A0A1Z3U7N5</accession>
<dbReference type="InterPro" id="IPR012347">
    <property type="entry name" value="Ferritin-like"/>
</dbReference>
<evidence type="ECO:0000313" key="3">
    <source>
        <dbReference type="EMBL" id="ASE39306.1"/>
    </source>
</evidence>
<reference evidence="3" key="2">
    <citation type="submission" date="2017-12" db="EMBL/GenBank/DDBJ databases">
        <title>FDA dAtabase for Regulatory Grade micrObial Sequences (FDA-ARGOS): Supporting development and validation of Infectious Disease Dx tests.</title>
        <authorList>
            <person name="Campos J."/>
            <person name="Goldberg B."/>
            <person name="Tallon L."/>
            <person name="Sadzewicz L."/>
            <person name="Sengamalay N."/>
            <person name="Ott S."/>
            <person name="Godinez A."/>
            <person name="Nagaraj S."/>
            <person name="Vavikolanu K."/>
            <person name="Vyas G."/>
            <person name="Nadendla S."/>
            <person name="Aluvathingal J."/>
            <person name="Geyer C."/>
            <person name="Nandy P."/>
            <person name="Hobson J."/>
            <person name="Sichtig H."/>
        </authorList>
    </citation>
    <scope>NUCLEOTIDE SEQUENCE</scope>
    <source>
        <strain evidence="3">FDAARGOS_289</strain>
    </source>
</reference>
<evidence type="ECO:0000313" key="7">
    <source>
        <dbReference type="Proteomes" id="UP000251186"/>
    </source>
</evidence>
<dbReference type="EMBL" id="JACHLJ010000003">
    <property type="protein sequence ID" value="MBB5772603.1"/>
    <property type="molecule type" value="Genomic_DNA"/>
</dbReference>
<dbReference type="PANTHER" id="PTHR36933:SF1">
    <property type="entry name" value="SLL0788 PROTEIN"/>
    <property type="match status" value="1"/>
</dbReference>
<dbReference type="Proteomes" id="UP000251186">
    <property type="component" value="Unassembled WGS sequence"/>
</dbReference>
<evidence type="ECO:0000313" key="8">
    <source>
        <dbReference type="Proteomes" id="UP000556201"/>
    </source>
</evidence>
<dbReference type="InterPro" id="IPR005183">
    <property type="entry name" value="DUF305_CopM-like"/>
</dbReference>